<dbReference type="EMBL" id="KE651167">
    <property type="protein sequence ID" value="EEB08785.1"/>
    <property type="molecule type" value="Genomic_DNA"/>
</dbReference>
<keyword evidence="3" id="KW-1185">Reference proteome</keyword>
<dbReference type="RefSeq" id="XP_002175078.1">
    <property type="nucleotide sequence ID" value="XM_002175042.2"/>
</dbReference>
<dbReference type="GO" id="GO:0006457">
    <property type="term" value="P:protein folding"/>
    <property type="evidence" value="ECO:0000318"/>
    <property type="project" value="GO_Central"/>
</dbReference>
<dbReference type="Gene3D" id="1.25.40.10">
    <property type="entry name" value="Tetratricopeptide repeat domain"/>
    <property type="match status" value="1"/>
</dbReference>
<evidence type="ECO:0000313" key="2">
    <source>
        <dbReference type="JaponicusDB" id="SJAG_03955"/>
    </source>
</evidence>
<sequence>MSSPAPPAQMNVPQLSIHDAPPDVLAVAAQINDYTKMIAGAKYPFGIPPPYPPAKPNAALSAQVNKMKQTGNDAFKRKKWGEAKRLYSMALKMAASRYRWEPAALTAEETSTLLCNRAAAELALEEYPEALVDADAAISIRKNYGKGYYRKAKALEAMHRFDEAKQTANDGLLLADPGTRNELVALCAVYEKN</sequence>
<dbReference type="GO" id="GO:0030544">
    <property type="term" value="F:Hsp70 protein binding"/>
    <property type="evidence" value="ECO:0000318"/>
    <property type="project" value="GO_Central"/>
</dbReference>
<evidence type="ECO:0000313" key="3">
    <source>
        <dbReference type="Proteomes" id="UP000001744"/>
    </source>
</evidence>
<dbReference type="STRING" id="402676.B6K5I1"/>
<protein>
    <submittedName>
        <fullName evidence="1">ER protein translocation subcomplex subunit Sec72</fullName>
    </submittedName>
</protein>
<dbReference type="InterPro" id="IPR011990">
    <property type="entry name" value="TPR-like_helical_dom_sf"/>
</dbReference>
<dbReference type="VEuPathDB" id="FungiDB:SJAG_03955"/>
<dbReference type="SMART" id="SM00028">
    <property type="entry name" value="TPR"/>
    <property type="match status" value="3"/>
</dbReference>
<dbReference type="JaponicusDB" id="SJAG_03955">
    <property type="gene designation" value="sec67"/>
</dbReference>
<dbReference type="HOGENOM" id="CLU_090376_2_0_1"/>
<organism evidence="1 3">
    <name type="scientific">Schizosaccharomyces japonicus (strain yFS275 / FY16936)</name>
    <name type="common">Fission yeast</name>
    <dbReference type="NCBI Taxonomy" id="402676"/>
    <lineage>
        <taxon>Eukaryota</taxon>
        <taxon>Fungi</taxon>
        <taxon>Dikarya</taxon>
        <taxon>Ascomycota</taxon>
        <taxon>Taphrinomycotina</taxon>
        <taxon>Schizosaccharomycetes</taxon>
        <taxon>Schizosaccharomycetales</taxon>
        <taxon>Schizosaccharomycetaceae</taxon>
        <taxon>Schizosaccharomyces</taxon>
    </lineage>
</organism>
<dbReference type="OMA" id="HRMDEAK"/>
<dbReference type="InterPro" id="IPR019734">
    <property type="entry name" value="TPR_rpt"/>
</dbReference>
<gene>
    <name evidence="2" type="primary">sec67</name>
    <name evidence="1" type="ORF">SJAG_03955</name>
</gene>
<dbReference type="AlphaFoldDB" id="B6K5I1"/>
<dbReference type="OrthoDB" id="433738at2759"/>
<dbReference type="GeneID" id="7051571"/>
<dbReference type="GO" id="GO:0005634">
    <property type="term" value="C:nucleus"/>
    <property type="evidence" value="ECO:0000318"/>
    <property type="project" value="GO_Central"/>
</dbReference>
<dbReference type="eggNOG" id="ENOG502S1IJ">
    <property type="taxonomic scope" value="Eukaryota"/>
</dbReference>
<name>B6K5I1_SCHJY</name>
<dbReference type="GO" id="GO:0051879">
    <property type="term" value="F:Hsp90 protein binding"/>
    <property type="evidence" value="ECO:0000318"/>
    <property type="project" value="GO_Central"/>
</dbReference>
<proteinExistence type="predicted"/>
<reference evidence="1 3" key="1">
    <citation type="journal article" date="2011" name="Science">
        <title>Comparative functional genomics of the fission yeasts.</title>
        <authorList>
            <person name="Rhind N."/>
            <person name="Chen Z."/>
            <person name="Yassour M."/>
            <person name="Thompson D.A."/>
            <person name="Haas B.J."/>
            <person name="Habib N."/>
            <person name="Wapinski I."/>
            <person name="Roy S."/>
            <person name="Lin M.F."/>
            <person name="Heiman D.I."/>
            <person name="Young S.K."/>
            <person name="Furuya K."/>
            <person name="Guo Y."/>
            <person name="Pidoux A."/>
            <person name="Chen H.M."/>
            <person name="Robbertse B."/>
            <person name="Goldberg J.M."/>
            <person name="Aoki K."/>
            <person name="Bayne E.H."/>
            <person name="Berlin A.M."/>
            <person name="Desjardins C.A."/>
            <person name="Dobbs E."/>
            <person name="Dukaj L."/>
            <person name="Fan L."/>
            <person name="FitzGerald M.G."/>
            <person name="French C."/>
            <person name="Gujja S."/>
            <person name="Hansen K."/>
            <person name="Keifenheim D."/>
            <person name="Levin J.Z."/>
            <person name="Mosher R.A."/>
            <person name="Mueller C.A."/>
            <person name="Pfiffner J."/>
            <person name="Priest M."/>
            <person name="Russ C."/>
            <person name="Smialowska A."/>
            <person name="Swoboda P."/>
            <person name="Sykes S.M."/>
            <person name="Vaughn M."/>
            <person name="Vengrova S."/>
            <person name="Yoder R."/>
            <person name="Zeng Q."/>
            <person name="Allshire R."/>
            <person name="Baulcombe D."/>
            <person name="Birren B.W."/>
            <person name="Brown W."/>
            <person name="Ekwall K."/>
            <person name="Kellis M."/>
            <person name="Leatherwood J."/>
            <person name="Levin H."/>
            <person name="Margalit H."/>
            <person name="Martienssen R."/>
            <person name="Nieduszynski C.A."/>
            <person name="Spatafora J.W."/>
            <person name="Friedman N."/>
            <person name="Dalgaard J.Z."/>
            <person name="Baumann P."/>
            <person name="Niki H."/>
            <person name="Regev A."/>
            <person name="Nusbaum C."/>
        </authorList>
    </citation>
    <scope>NUCLEOTIDE SEQUENCE [LARGE SCALE GENOMIC DNA]</scope>
    <source>
        <strain evidence="3">yFS275 / FY16936</strain>
    </source>
</reference>
<dbReference type="Proteomes" id="UP000001744">
    <property type="component" value="Unassembled WGS sequence"/>
</dbReference>
<dbReference type="PANTHER" id="PTHR46035">
    <property type="entry name" value="TETRATRICOPEPTIDE REPEAT PROTEIN 4"/>
    <property type="match status" value="1"/>
</dbReference>
<dbReference type="SUPFAM" id="SSF48452">
    <property type="entry name" value="TPR-like"/>
    <property type="match status" value="1"/>
</dbReference>
<evidence type="ECO:0000313" key="1">
    <source>
        <dbReference type="EMBL" id="EEB08785.1"/>
    </source>
</evidence>
<dbReference type="PANTHER" id="PTHR46035:SF3">
    <property type="entry name" value="TRANSLOCATION PROTEIN SEC72"/>
    <property type="match status" value="1"/>
</dbReference>
<accession>B6K5I1</accession>